<name>A0ABY6GLN6_9CAUD</name>
<evidence type="ECO:0000313" key="1">
    <source>
        <dbReference type="EMBL" id="UYL64862.1"/>
    </source>
</evidence>
<accession>A0ABY6GLN6</accession>
<proteinExistence type="predicted"/>
<organism evidence="1 2">
    <name type="scientific">Methanophagales virus PBV299</name>
    <dbReference type="NCBI Taxonomy" id="2987730"/>
    <lineage>
        <taxon>Viruses</taxon>
        <taxon>Duplodnaviria</taxon>
        <taxon>Heunggongvirae</taxon>
        <taxon>Uroviricota</taxon>
        <taxon>Caudoviricetes</taxon>
        <taxon>Nakonvirales</taxon>
        <taxon>Ahpuchviridae</taxon>
        <taxon>Kisinvirus</taxon>
        <taxon>Kisinvirus pescaderoense</taxon>
    </lineage>
</organism>
<keyword evidence="2" id="KW-1185">Reference proteome</keyword>
<protein>
    <submittedName>
        <fullName evidence="1">Uncharacterized protein</fullName>
    </submittedName>
</protein>
<dbReference type="Proteomes" id="UP001156193">
    <property type="component" value="Segment"/>
</dbReference>
<dbReference type="EMBL" id="OP413838">
    <property type="protein sequence ID" value="UYL64862.1"/>
    <property type="molecule type" value="Genomic_DNA"/>
</dbReference>
<evidence type="ECO:0000313" key="2">
    <source>
        <dbReference type="Proteomes" id="UP001156193"/>
    </source>
</evidence>
<sequence>MRIRKKVEMARWEGRYSALRGDEIVPTTEVIRKLRRGIVIERATPFRVEEVTQVLKRFGALNDGGRAVMNWEKFVPLEQRRVIMEALQVLPVTGDICLGGDGYE</sequence>
<reference evidence="1 2" key="1">
    <citation type="submission" date="2022-09" db="EMBL/GenBank/DDBJ databases">
        <title>Evolutionary Diversification of Methanotrophic Ca. Methanophagales (ANME-1) and Their Expansive Virome.</title>
        <authorList>
            <person name="Laso-Perez R."/>
            <person name="Wu F."/>
            <person name="Cremiere A."/>
            <person name="Speth D."/>
            <person name="Magyar J.S."/>
            <person name="Krupovic M."/>
            <person name="Orphan V.J."/>
        </authorList>
    </citation>
    <scope>NUCLEOTIDE SEQUENCE [LARGE SCALE GENOMIC DNA]</scope>
    <source>
        <strain evidence="1">PBV299</strain>
    </source>
</reference>
<gene>
    <name evidence="1" type="ORF">OFDIEDLO_00066</name>
</gene>